<feature type="region of interest" description="Disordered" evidence="5">
    <location>
        <begin position="490"/>
        <end position="511"/>
    </location>
</feature>
<dbReference type="Pfam" id="PF22483">
    <property type="entry name" value="Mu-transpos_C_2"/>
    <property type="match status" value="1"/>
</dbReference>
<protein>
    <submittedName>
        <fullName evidence="7">IS21-like element IS1326 family transposase</fullName>
    </submittedName>
</protein>
<dbReference type="InterPro" id="IPR017894">
    <property type="entry name" value="HTH_IS21_transposase_type"/>
</dbReference>
<accession>A0ABN1JPB8</accession>
<evidence type="ECO:0000256" key="1">
    <source>
        <dbReference type="ARBA" id="ARBA00009277"/>
    </source>
</evidence>
<dbReference type="PROSITE" id="PS50531">
    <property type="entry name" value="HTH_IS21"/>
    <property type="match status" value="1"/>
</dbReference>
<evidence type="ECO:0000256" key="5">
    <source>
        <dbReference type="SAM" id="MobiDB-lite"/>
    </source>
</evidence>
<evidence type="ECO:0000313" key="8">
    <source>
        <dbReference type="Proteomes" id="UP001500279"/>
    </source>
</evidence>
<keyword evidence="3" id="KW-0238">DNA-binding</keyword>
<reference evidence="7 8" key="1">
    <citation type="journal article" date="2019" name="Int. J. Syst. Evol. Microbiol.">
        <title>The Global Catalogue of Microorganisms (GCM) 10K type strain sequencing project: providing services to taxonomists for standard genome sequencing and annotation.</title>
        <authorList>
            <consortium name="The Broad Institute Genomics Platform"/>
            <consortium name="The Broad Institute Genome Sequencing Center for Infectious Disease"/>
            <person name="Wu L."/>
            <person name="Ma J."/>
        </authorList>
    </citation>
    <scope>NUCLEOTIDE SEQUENCE [LARGE SCALE GENOMIC DNA]</scope>
    <source>
        <strain evidence="7 8">JCM 15503</strain>
    </source>
</reference>
<keyword evidence="2" id="KW-0815">Transposition</keyword>
<evidence type="ECO:0000256" key="3">
    <source>
        <dbReference type="ARBA" id="ARBA00023125"/>
    </source>
</evidence>
<dbReference type="RefSeq" id="WP_141286458.1">
    <property type="nucleotide sequence ID" value="NZ_BAAAEW010000004.1"/>
</dbReference>
<evidence type="ECO:0000313" key="7">
    <source>
        <dbReference type="EMBL" id="GAA0743980.1"/>
    </source>
</evidence>
<organism evidence="7 8">
    <name type="scientific">Ideonella azotifigens</name>
    <dbReference type="NCBI Taxonomy" id="513160"/>
    <lineage>
        <taxon>Bacteria</taxon>
        <taxon>Pseudomonadati</taxon>
        <taxon>Pseudomonadota</taxon>
        <taxon>Betaproteobacteria</taxon>
        <taxon>Burkholderiales</taxon>
        <taxon>Sphaerotilaceae</taxon>
        <taxon>Ideonella</taxon>
    </lineage>
</organism>
<keyword evidence="8" id="KW-1185">Reference proteome</keyword>
<comment type="caution">
    <text evidence="7">The sequence shown here is derived from an EMBL/GenBank/DDBJ whole genome shotgun (WGS) entry which is preliminary data.</text>
</comment>
<dbReference type="Proteomes" id="UP001500279">
    <property type="component" value="Unassembled WGS sequence"/>
</dbReference>
<feature type="domain" description="HTH IS21-type" evidence="6">
    <location>
        <begin position="3"/>
        <end position="66"/>
    </location>
</feature>
<evidence type="ECO:0000256" key="2">
    <source>
        <dbReference type="ARBA" id="ARBA00022578"/>
    </source>
</evidence>
<evidence type="ECO:0000256" key="4">
    <source>
        <dbReference type="ARBA" id="ARBA00023172"/>
    </source>
</evidence>
<evidence type="ECO:0000259" key="6">
    <source>
        <dbReference type="PROSITE" id="PS50531"/>
    </source>
</evidence>
<name>A0ABN1JPB8_9BURK</name>
<dbReference type="NCBIfam" id="NF033546">
    <property type="entry name" value="transpos_IS21"/>
    <property type="match status" value="1"/>
</dbReference>
<proteinExistence type="inferred from homology"/>
<dbReference type="EMBL" id="BAAAEW010000004">
    <property type="protein sequence ID" value="GAA0743980.1"/>
    <property type="molecule type" value="Genomic_DNA"/>
</dbReference>
<gene>
    <name evidence="7" type="primary">istA</name>
    <name evidence="7" type="ORF">GCM10009107_09060</name>
</gene>
<dbReference type="InterPro" id="IPR054353">
    <property type="entry name" value="IstA-like_C"/>
</dbReference>
<dbReference type="PANTHER" id="PTHR35004:SF7">
    <property type="entry name" value="INTEGRASE PROTEIN"/>
    <property type="match status" value="1"/>
</dbReference>
<keyword evidence="4" id="KW-0233">DNA recombination</keyword>
<comment type="similarity">
    <text evidence="1">Belongs to the transposase IS21/IS408/IS1162 family.</text>
</comment>
<sequence>MAMIGKVKRMYFREKKSVREIVRLTSWSRNTVRKWLKAAALEAPSYRRSEMPGKLTPFHETIKQALKVDAHRPRHERRTARALHAQIKLEGYSGGYSRVTDFIRAWRQGEGQSVSTKAFVPLVFELGEAFQFDWSEEGLVVGGIYYRMQVSHLKLCASRAFWLVAYPSQGHEMLFDAHTRSFAALGGVARRGIYDNMKTAVDKVKKGKGRVVNKRFAVMCAHYLFDADFCNVASGWEKGVVEKNVQDSRRRIWIDAAKLKFGSFVELNAWLGDRCKALWDEVRHPEHDQFSVAEMLEHERPHLMPMPEPFDGYVESPARVTSTCLVRVARNRYSVPCELAGQTVSTRLYPGKIVVVAGDDIVASHERLSDRGQTQYHWQHYIPLIQRKPGALRNGAPFADMPEPLQQLRRALLRDPGGDRVMAQVLAIVPTAGLDAVLVAVELALEGTRRGRRVSVEHVLNVLGRLNGAPMPENAATGLQVATKPLADTERYDRLRGNSLNSGIAEEADHA</sequence>
<dbReference type="PANTHER" id="PTHR35004">
    <property type="entry name" value="TRANSPOSASE RV3428C-RELATED"/>
    <property type="match status" value="1"/>
</dbReference>